<dbReference type="PANTHER" id="PTHR43280:SF29">
    <property type="entry name" value="ARAC-FAMILY TRANSCRIPTIONAL REGULATOR"/>
    <property type="match status" value="1"/>
</dbReference>
<accession>A0ABW8L3B5</accession>
<dbReference type="InterPro" id="IPR020449">
    <property type="entry name" value="Tscrpt_reg_AraC-type_HTH"/>
</dbReference>
<keyword evidence="1" id="KW-0805">Transcription regulation</keyword>
<evidence type="ECO:0000259" key="5">
    <source>
        <dbReference type="PROSITE" id="PS01124"/>
    </source>
</evidence>
<keyword evidence="4" id="KW-0812">Transmembrane</keyword>
<evidence type="ECO:0000256" key="1">
    <source>
        <dbReference type="ARBA" id="ARBA00023015"/>
    </source>
</evidence>
<feature type="transmembrane region" description="Helical" evidence="4">
    <location>
        <begin position="152"/>
        <end position="171"/>
    </location>
</feature>
<reference evidence="6 7" key="1">
    <citation type="submission" date="2024-11" db="EMBL/GenBank/DDBJ databases">
        <title>The Natural Products Discovery Center: Release of the First 8490 Sequenced Strains for Exploring Actinobacteria Biosynthetic Diversity.</title>
        <authorList>
            <person name="Kalkreuter E."/>
            <person name="Kautsar S.A."/>
            <person name="Yang D."/>
            <person name="Bader C.D."/>
            <person name="Teijaro C.N."/>
            <person name="Fluegel L."/>
            <person name="Davis C.M."/>
            <person name="Simpson J.R."/>
            <person name="Lauterbach L."/>
            <person name="Steele A.D."/>
            <person name="Gui C."/>
            <person name="Meng S."/>
            <person name="Li G."/>
            <person name="Viehrig K."/>
            <person name="Ye F."/>
            <person name="Su P."/>
            <person name="Kiefer A.F."/>
            <person name="Nichols A."/>
            <person name="Cepeda A.J."/>
            <person name="Yan W."/>
            <person name="Fan B."/>
            <person name="Jiang Y."/>
            <person name="Adhikari A."/>
            <person name="Zheng C.-J."/>
            <person name="Schuster L."/>
            <person name="Cowan T.M."/>
            <person name="Smanski M.J."/>
            <person name="Chevrette M.G."/>
            <person name="De Carvalho L.P.S."/>
            <person name="Shen B."/>
        </authorList>
    </citation>
    <scope>NUCLEOTIDE SEQUENCE [LARGE SCALE GENOMIC DNA]</scope>
    <source>
        <strain evidence="6 7">NPDC078403</strain>
    </source>
</reference>
<evidence type="ECO:0000313" key="6">
    <source>
        <dbReference type="EMBL" id="MFK3866334.1"/>
    </source>
</evidence>
<feature type="transmembrane region" description="Helical" evidence="4">
    <location>
        <begin position="111"/>
        <end position="131"/>
    </location>
</feature>
<dbReference type="InterPro" id="IPR009057">
    <property type="entry name" value="Homeodomain-like_sf"/>
</dbReference>
<sequence length="348" mass="39636">MQSISLFPVHLVQSIFLFQMLFGALLINSQKQSRSLVLLFVFQGCVCAFNLLEGLGLSDYLITPAFTLLYGPMIYFFTLSITGKQPFITSHYAVHLIPAAISLAFTHYTQAIILLGSLSQLGYFYFAYGTLKGYHKQLMHARSDAESLKLKWLFKALFIFAIIVVFDLLRMNVQPITPLDLKMYWYLLNEILLLLMFSFLLFHTIKNSFQFEPVTLPEETEAEEADSSDEQLAQQIFSTIDNLIINESLYRQPRLSLNDLADQTGLGSKEISWAINSTTGNNFCEYINQHRVNDVKREIEQDSPQKLSLIELAFQAGFNSKSTFNAVFKKETGLTPSQFKKQTLKTSS</sequence>
<keyword evidence="4" id="KW-1133">Transmembrane helix</keyword>
<keyword evidence="7" id="KW-1185">Reference proteome</keyword>
<keyword evidence="3" id="KW-0804">Transcription</keyword>
<dbReference type="PANTHER" id="PTHR43280">
    <property type="entry name" value="ARAC-FAMILY TRANSCRIPTIONAL REGULATOR"/>
    <property type="match status" value="1"/>
</dbReference>
<feature type="transmembrane region" description="Helical" evidence="4">
    <location>
        <begin position="183"/>
        <end position="202"/>
    </location>
</feature>
<feature type="transmembrane region" description="Helical" evidence="4">
    <location>
        <begin position="36"/>
        <end position="55"/>
    </location>
</feature>
<feature type="transmembrane region" description="Helical" evidence="4">
    <location>
        <begin position="6"/>
        <end position="27"/>
    </location>
</feature>
<feature type="transmembrane region" description="Helical" evidence="4">
    <location>
        <begin position="87"/>
        <end position="105"/>
    </location>
</feature>
<keyword evidence="4" id="KW-0472">Membrane</keyword>
<dbReference type="Gene3D" id="1.10.10.60">
    <property type="entry name" value="Homeodomain-like"/>
    <property type="match status" value="2"/>
</dbReference>
<keyword evidence="2" id="KW-0238">DNA-binding</keyword>
<dbReference type="InterPro" id="IPR018062">
    <property type="entry name" value="HTH_AraC-typ_CS"/>
</dbReference>
<dbReference type="EMBL" id="JBJDOT010000043">
    <property type="protein sequence ID" value="MFK3866334.1"/>
    <property type="molecule type" value="Genomic_DNA"/>
</dbReference>
<proteinExistence type="predicted"/>
<evidence type="ECO:0000256" key="3">
    <source>
        <dbReference type="ARBA" id="ARBA00023163"/>
    </source>
</evidence>
<evidence type="ECO:0000256" key="4">
    <source>
        <dbReference type="SAM" id="Phobius"/>
    </source>
</evidence>
<feature type="domain" description="HTH araC/xylS-type" evidence="5">
    <location>
        <begin position="234"/>
        <end position="342"/>
    </location>
</feature>
<dbReference type="PROSITE" id="PS01124">
    <property type="entry name" value="HTH_ARAC_FAMILY_2"/>
    <property type="match status" value="1"/>
</dbReference>
<dbReference type="RefSeq" id="WP_182760728.1">
    <property type="nucleotide sequence ID" value="NZ_JBJDOT010000043.1"/>
</dbReference>
<comment type="caution">
    <text evidence="6">The sequence shown here is derived from an EMBL/GenBank/DDBJ whole genome shotgun (WGS) entry which is preliminary data.</text>
</comment>
<feature type="transmembrane region" description="Helical" evidence="4">
    <location>
        <begin position="61"/>
        <end position="80"/>
    </location>
</feature>
<evidence type="ECO:0000313" key="7">
    <source>
        <dbReference type="Proteomes" id="UP001620262"/>
    </source>
</evidence>
<dbReference type="Pfam" id="PF12833">
    <property type="entry name" value="HTH_18"/>
    <property type="match status" value="1"/>
</dbReference>
<dbReference type="SMART" id="SM00342">
    <property type="entry name" value="HTH_ARAC"/>
    <property type="match status" value="1"/>
</dbReference>
<dbReference type="Proteomes" id="UP001620262">
    <property type="component" value="Unassembled WGS sequence"/>
</dbReference>
<gene>
    <name evidence="6" type="ORF">ACI2JU_21020</name>
</gene>
<dbReference type="PROSITE" id="PS00041">
    <property type="entry name" value="HTH_ARAC_FAMILY_1"/>
    <property type="match status" value="1"/>
</dbReference>
<organism evidence="6 7">
    <name type="scientific">Pseudoalteromonas rhizosphaerae</name>
    <dbReference type="NCBI Taxonomy" id="2518973"/>
    <lineage>
        <taxon>Bacteria</taxon>
        <taxon>Pseudomonadati</taxon>
        <taxon>Pseudomonadota</taxon>
        <taxon>Gammaproteobacteria</taxon>
        <taxon>Alteromonadales</taxon>
        <taxon>Pseudoalteromonadaceae</taxon>
        <taxon>Pseudoalteromonas</taxon>
    </lineage>
</organism>
<protein>
    <submittedName>
        <fullName evidence="6">Helix-turn-helix domain-containing protein</fullName>
    </submittedName>
</protein>
<dbReference type="InterPro" id="IPR018060">
    <property type="entry name" value="HTH_AraC"/>
</dbReference>
<dbReference type="SUPFAM" id="SSF46689">
    <property type="entry name" value="Homeodomain-like"/>
    <property type="match status" value="1"/>
</dbReference>
<evidence type="ECO:0000256" key="2">
    <source>
        <dbReference type="ARBA" id="ARBA00023125"/>
    </source>
</evidence>
<name>A0ABW8L3B5_9GAMM</name>
<dbReference type="PRINTS" id="PR00032">
    <property type="entry name" value="HTHARAC"/>
</dbReference>